<keyword evidence="2" id="KW-0812">Transmembrane</keyword>
<keyword evidence="2" id="KW-1133">Transmembrane helix</keyword>
<dbReference type="AlphaFoldDB" id="A0AAV5R6G3"/>
<feature type="transmembrane region" description="Helical" evidence="2">
    <location>
        <begin position="293"/>
        <end position="313"/>
    </location>
</feature>
<feature type="transmembrane region" description="Helical" evidence="2">
    <location>
        <begin position="402"/>
        <end position="425"/>
    </location>
</feature>
<comment type="caution">
    <text evidence="3">The sequence shown here is derived from an EMBL/GenBank/DDBJ whole genome shotgun (WGS) entry which is preliminary data.</text>
</comment>
<proteinExistence type="predicted"/>
<feature type="transmembrane region" description="Helical" evidence="2">
    <location>
        <begin position="481"/>
        <end position="502"/>
    </location>
</feature>
<feature type="transmembrane region" description="Helical" evidence="2">
    <location>
        <begin position="508"/>
        <end position="526"/>
    </location>
</feature>
<dbReference type="Proteomes" id="UP001378960">
    <property type="component" value="Unassembled WGS sequence"/>
</dbReference>
<feature type="region of interest" description="Disordered" evidence="1">
    <location>
        <begin position="34"/>
        <end position="61"/>
    </location>
</feature>
<evidence type="ECO:0000256" key="1">
    <source>
        <dbReference type="SAM" id="MobiDB-lite"/>
    </source>
</evidence>
<dbReference type="EMBL" id="BTGB01000005">
    <property type="protein sequence ID" value="GMM46851.1"/>
    <property type="molecule type" value="Genomic_DNA"/>
</dbReference>
<sequence length="573" mass="66298">MPSSKFWKNAKFIIIPPNKGDIKVRCNIATPRNINSNGKSVEEKEQFFENSHTDDSSTSDVESLNKSKFMKVIDYIPNKFHNLWKKQEEEIEKIEKLEEFESDNDFTSPLDTFIGYAVEITGSVYMLVFVISILIAWIIWGAVTGAPDTWQIVMQDGQSIQTYVWDTFLMRQQLDDNEKLLILSGKLQSRLRTHKRLIKKLKDKNPDFILTDEMKEKILDLNNPESDLLLDIEGNKTWFDKVSEIVSRLLGNLYCVIIYWIGIFVWIGCGAIPNNNGTDSQPLMQKFSNNWQMYINTATAIELLFTSVFLEHVRSRSSDIINRQIKSFIKLDTDLECLERTILNDVEENELIIVERCPRDKIQKIISFYANAIGNGLGLIITFCVFIMWFGIGNLMHWNDNWWLIIGTYTGLVGFIDGFVLREIFFSITNYEQKKYLDLLQDSQGLLEFIGISYTLERYKPKITLDTKISLWINKVCSNKWSVIVSVTTVLGLIIMGCALLWSETAQLVANTPTMIIEGFFLLILIQAHNWADDERSNMVRELTKSRLFVHNYVKYCFDNKKVEDDCSIVCSD</sequence>
<dbReference type="InterPro" id="IPR007251">
    <property type="entry name" value="Iron_permease_Fet4"/>
</dbReference>
<evidence type="ECO:0000313" key="3">
    <source>
        <dbReference type="EMBL" id="GMM46851.1"/>
    </source>
</evidence>
<keyword evidence="2" id="KW-0472">Membrane</keyword>
<evidence type="ECO:0000256" key="2">
    <source>
        <dbReference type="SAM" id="Phobius"/>
    </source>
</evidence>
<protein>
    <submittedName>
        <fullName evidence="3">Fet4 protein</fullName>
    </submittedName>
</protein>
<reference evidence="3 4" key="1">
    <citation type="journal article" date="2023" name="Elife">
        <title>Identification of key yeast species and microbe-microbe interactions impacting larval growth of Drosophila in the wild.</title>
        <authorList>
            <person name="Mure A."/>
            <person name="Sugiura Y."/>
            <person name="Maeda R."/>
            <person name="Honda K."/>
            <person name="Sakurai N."/>
            <person name="Takahashi Y."/>
            <person name="Watada M."/>
            <person name="Katoh T."/>
            <person name="Gotoh A."/>
            <person name="Gotoh Y."/>
            <person name="Taniguchi I."/>
            <person name="Nakamura K."/>
            <person name="Hayashi T."/>
            <person name="Katayama T."/>
            <person name="Uemura T."/>
            <person name="Hattori Y."/>
        </authorList>
    </citation>
    <scope>NUCLEOTIDE SEQUENCE [LARGE SCALE GENOMIC DNA]</scope>
    <source>
        <strain evidence="3 4">PK-24</strain>
    </source>
</reference>
<organism evidence="3 4">
    <name type="scientific">Pichia kluyveri</name>
    <name type="common">Yeast</name>
    <dbReference type="NCBI Taxonomy" id="36015"/>
    <lineage>
        <taxon>Eukaryota</taxon>
        <taxon>Fungi</taxon>
        <taxon>Dikarya</taxon>
        <taxon>Ascomycota</taxon>
        <taxon>Saccharomycotina</taxon>
        <taxon>Pichiomycetes</taxon>
        <taxon>Pichiales</taxon>
        <taxon>Pichiaceae</taxon>
        <taxon>Pichia</taxon>
    </lineage>
</organism>
<name>A0AAV5R6G3_PICKL</name>
<accession>A0AAV5R6G3</accession>
<feature type="transmembrane region" description="Helical" evidence="2">
    <location>
        <begin position="368"/>
        <end position="390"/>
    </location>
</feature>
<evidence type="ECO:0000313" key="4">
    <source>
        <dbReference type="Proteomes" id="UP001378960"/>
    </source>
</evidence>
<feature type="transmembrane region" description="Helical" evidence="2">
    <location>
        <begin position="113"/>
        <end position="140"/>
    </location>
</feature>
<dbReference type="GO" id="GO:0055085">
    <property type="term" value="P:transmembrane transport"/>
    <property type="evidence" value="ECO:0007669"/>
    <property type="project" value="InterPro"/>
</dbReference>
<gene>
    <name evidence="3" type="ORF">DAPK24_034260</name>
</gene>
<feature type="compositionally biased region" description="Basic and acidic residues" evidence="1">
    <location>
        <begin position="40"/>
        <end position="55"/>
    </location>
</feature>
<dbReference type="Pfam" id="PF04120">
    <property type="entry name" value="Iron_permease"/>
    <property type="match status" value="1"/>
</dbReference>
<keyword evidence="4" id="KW-1185">Reference proteome</keyword>
<feature type="transmembrane region" description="Helical" evidence="2">
    <location>
        <begin position="249"/>
        <end position="273"/>
    </location>
</feature>